<evidence type="ECO:0008006" key="3">
    <source>
        <dbReference type="Google" id="ProtNLM"/>
    </source>
</evidence>
<sequence>MWGNRTQGDGWCIMWTPRSRDLVKTGVKSKSSERLLLNIVDMDLARGPVVWGKRYWQKCYYGHNRGCYHLSGGYRNISQPNITGAPRGFRYRFCIRCWSSDGMEETRALRCWHISANQSCEGKSCGLQNGDIVVAADDKPVPTSLSFASSTISLTAIRDGKVETVTVDTIPQSNFERVWSVSWSGLILQPVPFERSILMKEVPRGLHVSGVQPGSPAASWGIIIPSYLLRINRVEVLDKERLLQLVRGLDGDANVDLTFQYPDGQMSHEAYKLSRWFLPSITEYGRRVESLSSETSSEDNRSLVEKCLSVRGYPRHCWAFCFQKRSLVASERATFKHPPDCSPARLPRGSDWH</sequence>
<name>A0AAJ0HLD7_9PEZI</name>
<dbReference type="InterPro" id="IPR036034">
    <property type="entry name" value="PDZ_sf"/>
</dbReference>
<dbReference type="PANTHER" id="PTHR46366">
    <property type="entry name" value="PRO-APOPTOTIC SERINE PROTEASE NMA111"/>
    <property type="match status" value="1"/>
</dbReference>
<gene>
    <name evidence="1" type="ORF">B0T25DRAFT_145405</name>
</gene>
<dbReference type="SUPFAM" id="SSF50156">
    <property type="entry name" value="PDZ domain-like"/>
    <property type="match status" value="2"/>
</dbReference>
<proteinExistence type="predicted"/>
<reference evidence="1" key="2">
    <citation type="submission" date="2023-06" db="EMBL/GenBank/DDBJ databases">
        <authorList>
            <consortium name="Lawrence Berkeley National Laboratory"/>
            <person name="Haridas S."/>
            <person name="Hensen N."/>
            <person name="Bonometti L."/>
            <person name="Westerberg I."/>
            <person name="Brannstrom I.O."/>
            <person name="Guillou S."/>
            <person name="Cros-Aarteil S."/>
            <person name="Calhoun S."/>
            <person name="Kuo A."/>
            <person name="Mondo S."/>
            <person name="Pangilinan J."/>
            <person name="Riley R."/>
            <person name="Labutti K."/>
            <person name="Andreopoulos B."/>
            <person name="Lipzen A."/>
            <person name="Chen C."/>
            <person name="Yanf M."/>
            <person name="Daum C."/>
            <person name="Ng V."/>
            <person name="Clum A."/>
            <person name="Steindorff A."/>
            <person name="Ohm R."/>
            <person name="Martin F."/>
            <person name="Silar P."/>
            <person name="Natvig D."/>
            <person name="Lalanne C."/>
            <person name="Gautier V."/>
            <person name="Ament-Velasquez S.L."/>
            <person name="Kruys A."/>
            <person name="Hutchinson M.I."/>
            <person name="Powell A.J."/>
            <person name="Barry K."/>
            <person name="Miller A.N."/>
            <person name="Grigoriev I.V."/>
            <person name="Debuchy R."/>
            <person name="Gladieux P."/>
            <person name="Thoren M.H."/>
            <person name="Johannesson H."/>
        </authorList>
    </citation>
    <scope>NUCLEOTIDE SEQUENCE</scope>
    <source>
        <strain evidence="1">CBS 955.72</strain>
    </source>
</reference>
<reference evidence="1" key="1">
    <citation type="journal article" date="2023" name="Mol. Phylogenet. Evol.">
        <title>Genome-scale phylogeny and comparative genomics of the fungal order Sordariales.</title>
        <authorList>
            <person name="Hensen N."/>
            <person name="Bonometti L."/>
            <person name="Westerberg I."/>
            <person name="Brannstrom I.O."/>
            <person name="Guillou S."/>
            <person name="Cros-Aarteil S."/>
            <person name="Calhoun S."/>
            <person name="Haridas S."/>
            <person name="Kuo A."/>
            <person name="Mondo S."/>
            <person name="Pangilinan J."/>
            <person name="Riley R."/>
            <person name="LaButti K."/>
            <person name="Andreopoulos B."/>
            <person name="Lipzen A."/>
            <person name="Chen C."/>
            <person name="Yan M."/>
            <person name="Daum C."/>
            <person name="Ng V."/>
            <person name="Clum A."/>
            <person name="Steindorff A."/>
            <person name="Ohm R.A."/>
            <person name="Martin F."/>
            <person name="Silar P."/>
            <person name="Natvig D.O."/>
            <person name="Lalanne C."/>
            <person name="Gautier V."/>
            <person name="Ament-Velasquez S.L."/>
            <person name="Kruys A."/>
            <person name="Hutchinson M.I."/>
            <person name="Powell A.J."/>
            <person name="Barry K."/>
            <person name="Miller A.N."/>
            <person name="Grigoriev I.V."/>
            <person name="Debuchy R."/>
            <person name="Gladieux P."/>
            <person name="Hiltunen Thoren M."/>
            <person name="Johannesson H."/>
        </authorList>
    </citation>
    <scope>NUCLEOTIDE SEQUENCE</scope>
    <source>
        <strain evidence="1">CBS 955.72</strain>
    </source>
</reference>
<dbReference type="Gene3D" id="2.30.42.10">
    <property type="match status" value="1"/>
</dbReference>
<keyword evidence="2" id="KW-1185">Reference proteome</keyword>
<dbReference type="AlphaFoldDB" id="A0AAJ0HLD7"/>
<dbReference type="Proteomes" id="UP001275084">
    <property type="component" value="Unassembled WGS sequence"/>
</dbReference>
<evidence type="ECO:0000313" key="2">
    <source>
        <dbReference type="Proteomes" id="UP001275084"/>
    </source>
</evidence>
<comment type="caution">
    <text evidence="1">The sequence shown here is derived from an EMBL/GenBank/DDBJ whole genome shotgun (WGS) entry which is preliminary data.</text>
</comment>
<evidence type="ECO:0000313" key="1">
    <source>
        <dbReference type="EMBL" id="KAK3357045.1"/>
    </source>
</evidence>
<dbReference type="EMBL" id="JAUIQD010000003">
    <property type="protein sequence ID" value="KAK3357045.1"/>
    <property type="molecule type" value="Genomic_DNA"/>
</dbReference>
<protein>
    <recommendedName>
        <fullName evidence="3">PDZ domain-containing protein</fullName>
    </recommendedName>
</protein>
<accession>A0AAJ0HLD7</accession>
<organism evidence="1 2">
    <name type="scientific">Lasiosphaeria hispida</name>
    <dbReference type="NCBI Taxonomy" id="260671"/>
    <lineage>
        <taxon>Eukaryota</taxon>
        <taxon>Fungi</taxon>
        <taxon>Dikarya</taxon>
        <taxon>Ascomycota</taxon>
        <taxon>Pezizomycotina</taxon>
        <taxon>Sordariomycetes</taxon>
        <taxon>Sordariomycetidae</taxon>
        <taxon>Sordariales</taxon>
        <taxon>Lasiosphaeriaceae</taxon>
        <taxon>Lasiosphaeria</taxon>
    </lineage>
</organism>
<dbReference type="PANTHER" id="PTHR46366:SF8">
    <property type="entry name" value="PRO-APOPTOTIC SERINE PROTEASE NMA111"/>
    <property type="match status" value="1"/>
</dbReference>